<dbReference type="AlphaFoldDB" id="D6ZEG4"/>
<dbReference type="Gene3D" id="1.10.1200.10">
    <property type="entry name" value="ACP-like"/>
    <property type="match status" value="1"/>
</dbReference>
<protein>
    <recommendedName>
        <fullName evidence="1">Carrier domain-containing protein</fullName>
    </recommendedName>
</protein>
<evidence type="ECO:0000313" key="3">
    <source>
        <dbReference type="Proteomes" id="UP000002247"/>
    </source>
</evidence>
<dbReference type="SUPFAM" id="SSF47336">
    <property type="entry name" value="ACP-like"/>
    <property type="match status" value="1"/>
</dbReference>
<dbReference type="OrthoDB" id="4257495at2"/>
<gene>
    <name evidence="2" type="ordered locus">Srot_3013</name>
</gene>
<organism evidence="2 3">
    <name type="scientific">Segniliparus rotundus (strain ATCC BAA-972 / CDC 1076 / CIP 108378 / DSM 44985 / JCM 13578)</name>
    <dbReference type="NCBI Taxonomy" id="640132"/>
    <lineage>
        <taxon>Bacteria</taxon>
        <taxon>Bacillati</taxon>
        <taxon>Actinomycetota</taxon>
        <taxon>Actinomycetes</taxon>
        <taxon>Mycobacteriales</taxon>
        <taxon>Segniliparaceae</taxon>
        <taxon>Segniliparus</taxon>
    </lineage>
</organism>
<name>D6ZEG4_SEGRD</name>
<dbReference type="EMBL" id="CP001958">
    <property type="protein sequence ID" value="ADG99440.1"/>
    <property type="molecule type" value="Genomic_DNA"/>
</dbReference>
<sequence>MNPAEFHELVVDETSLAIAVDDLKTPLDELPGWDSVYMLKLITAIEQRTGKPVSVSALLDARSLDDVRQAVAA</sequence>
<feature type="domain" description="Carrier" evidence="1">
    <location>
        <begin position="8"/>
        <end position="69"/>
    </location>
</feature>
<keyword evidence="3" id="KW-1185">Reference proteome</keyword>
<dbReference type="InterPro" id="IPR036736">
    <property type="entry name" value="ACP-like_sf"/>
</dbReference>
<dbReference type="eggNOG" id="COG0236">
    <property type="taxonomic scope" value="Bacteria"/>
</dbReference>
<proteinExistence type="predicted"/>
<dbReference type="RefSeq" id="WP_013139887.1">
    <property type="nucleotide sequence ID" value="NC_014168.1"/>
</dbReference>
<dbReference type="InterPro" id="IPR009081">
    <property type="entry name" value="PP-bd_ACP"/>
</dbReference>
<accession>D6ZEG4</accession>
<evidence type="ECO:0000313" key="2">
    <source>
        <dbReference type="EMBL" id="ADG99440.1"/>
    </source>
</evidence>
<dbReference type="STRING" id="640132.Srot_3013"/>
<dbReference type="KEGG" id="srt:Srot_3013"/>
<dbReference type="HOGENOM" id="CLU_196618_0_0_11"/>
<dbReference type="Pfam" id="PF00550">
    <property type="entry name" value="PP-binding"/>
    <property type="match status" value="1"/>
</dbReference>
<evidence type="ECO:0000259" key="1">
    <source>
        <dbReference type="Pfam" id="PF00550"/>
    </source>
</evidence>
<dbReference type="Proteomes" id="UP000002247">
    <property type="component" value="Chromosome"/>
</dbReference>
<reference evidence="2 3" key="1">
    <citation type="journal article" date="2010" name="Stand. Genomic Sci.">
        <title>Complete genome sequence of Segniliparus rotundus type strain (CDC 1076).</title>
        <authorList>
            <person name="Sikorski J."/>
            <person name="Lapidus A."/>
            <person name="Copeland A."/>
            <person name="Misra M."/>
            <person name="Glavina Del Rio T."/>
            <person name="Nolan M."/>
            <person name="Lucas S."/>
            <person name="Chen F."/>
            <person name="Tice H."/>
            <person name="Cheng J.F."/>
            <person name="Jando M."/>
            <person name="Schneider S."/>
            <person name="Bruce D."/>
            <person name="Goodwin L."/>
            <person name="Pitluck S."/>
            <person name="Liolios K."/>
            <person name="Mikhailova N."/>
            <person name="Pati A."/>
            <person name="Ivanova N."/>
            <person name="Mavromatis K."/>
            <person name="Chen A."/>
            <person name="Palaniappan K."/>
            <person name="Chertkov O."/>
            <person name="Land M."/>
            <person name="Hauser L."/>
            <person name="Chang Y.J."/>
            <person name="Jeffries C.D."/>
            <person name="Brettin T."/>
            <person name="Detter J.C."/>
            <person name="Han C."/>
            <person name="Rohde M."/>
            <person name="Goker M."/>
            <person name="Bristow J."/>
            <person name="Eisen J.A."/>
            <person name="Markowitz V."/>
            <person name="Hugenholtz P."/>
            <person name="Kyrpides N.C."/>
            <person name="Klenk H.P."/>
        </authorList>
    </citation>
    <scope>NUCLEOTIDE SEQUENCE [LARGE SCALE GENOMIC DNA]</scope>
    <source>
        <strain evidence="3">ATCC BAA-972 / CDC 1076 / CIP 108378 / DSM 44985 / JCM 13578</strain>
    </source>
</reference>